<proteinExistence type="predicted"/>
<evidence type="ECO:0008006" key="3">
    <source>
        <dbReference type="Google" id="ProtNLM"/>
    </source>
</evidence>
<organism evidence="1 2">
    <name type="scientific">Chryseobacterium limigenitum</name>
    <dbReference type="NCBI Taxonomy" id="1612149"/>
    <lineage>
        <taxon>Bacteria</taxon>
        <taxon>Pseudomonadati</taxon>
        <taxon>Bacteroidota</taxon>
        <taxon>Flavobacteriia</taxon>
        <taxon>Flavobacteriales</taxon>
        <taxon>Weeksellaceae</taxon>
        <taxon>Chryseobacterium group</taxon>
        <taxon>Chryseobacterium</taxon>
    </lineage>
</organism>
<evidence type="ECO:0000313" key="1">
    <source>
        <dbReference type="EMBL" id="SFZ93292.1"/>
    </source>
</evidence>
<gene>
    <name evidence="1" type="ORF">SAMN05216324_10511</name>
</gene>
<dbReference type="RefSeq" id="WP_072408948.1">
    <property type="nucleotide sequence ID" value="NZ_FPKW01000005.1"/>
</dbReference>
<dbReference type="InterPro" id="IPR058074">
    <property type="entry name" value="Bacteriocin-like"/>
</dbReference>
<accession>A0A1K2ILG9</accession>
<dbReference type="AlphaFoldDB" id="A0A1K2ILG9"/>
<sequence length="80" mass="8255">MLKNLKKLNRGDLKGINGGIEKCDIGPVGCPCKIPAGHECLGGSGGGPDGPVYGYCPNDGSYILCDQYCSDGRQPLCPLG</sequence>
<dbReference type="Proteomes" id="UP000182034">
    <property type="component" value="Unassembled WGS sequence"/>
</dbReference>
<dbReference type="OrthoDB" id="1274622at2"/>
<evidence type="ECO:0000313" key="2">
    <source>
        <dbReference type="Proteomes" id="UP000182034"/>
    </source>
</evidence>
<name>A0A1K2ILG9_9FLAO</name>
<protein>
    <recommendedName>
        <fullName evidence="3">Bacteriocin-type signal sequence-containing protein</fullName>
    </recommendedName>
</protein>
<dbReference type="EMBL" id="FPKW01000005">
    <property type="protein sequence ID" value="SFZ93292.1"/>
    <property type="molecule type" value="Genomic_DNA"/>
</dbReference>
<dbReference type="NCBIfam" id="NF047798">
    <property type="entry name" value="leader_Chryseo"/>
    <property type="match status" value="1"/>
</dbReference>
<reference evidence="2" key="1">
    <citation type="submission" date="2016-10" db="EMBL/GenBank/DDBJ databases">
        <authorList>
            <person name="Varghese N."/>
            <person name="Submissions S."/>
        </authorList>
    </citation>
    <scope>NUCLEOTIDE SEQUENCE [LARGE SCALE GENOMIC DNA]</scope>
    <source>
        <strain evidence="2">SUR2</strain>
    </source>
</reference>
<keyword evidence="2" id="KW-1185">Reference proteome</keyword>